<dbReference type="Pfam" id="PF13246">
    <property type="entry name" value="Cation_ATPase"/>
    <property type="match status" value="1"/>
</dbReference>
<evidence type="ECO:0000259" key="11">
    <source>
        <dbReference type="SMART" id="SM00831"/>
    </source>
</evidence>
<dbReference type="InterPro" id="IPR050510">
    <property type="entry name" value="Cation_transp_ATPase_P-type"/>
</dbReference>
<evidence type="ECO:0000256" key="5">
    <source>
        <dbReference type="ARBA" id="ARBA00022840"/>
    </source>
</evidence>
<evidence type="ECO:0000256" key="9">
    <source>
        <dbReference type="SAM" id="MobiDB-lite"/>
    </source>
</evidence>
<dbReference type="InterPro" id="IPR023298">
    <property type="entry name" value="ATPase_P-typ_TM_dom_sf"/>
</dbReference>
<dbReference type="GO" id="GO:0005524">
    <property type="term" value="F:ATP binding"/>
    <property type="evidence" value="ECO:0007669"/>
    <property type="project" value="UniProtKB-KW"/>
</dbReference>
<dbReference type="GO" id="GO:0036376">
    <property type="term" value="P:sodium ion export across plasma membrane"/>
    <property type="evidence" value="ECO:0007669"/>
    <property type="project" value="TreeGrafter"/>
</dbReference>
<evidence type="ECO:0000256" key="6">
    <source>
        <dbReference type="ARBA" id="ARBA00022967"/>
    </source>
</evidence>
<evidence type="ECO:0000256" key="2">
    <source>
        <dbReference type="ARBA" id="ARBA00022475"/>
    </source>
</evidence>
<dbReference type="InterPro" id="IPR018303">
    <property type="entry name" value="ATPase_P-typ_P_site"/>
</dbReference>
<dbReference type="OrthoDB" id="158672at2759"/>
<dbReference type="EMBL" id="KV428160">
    <property type="protein sequence ID" value="KZT34916.1"/>
    <property type="molecule type" value="Genomic_DNA"/>
</dbReference>
<dbReference type="Pfam" id="PF00689">
    <property type="entry name" value="Cation_ATPase_C"/>
    <property type="match status" value="1"/>
</dbReference>
<dbReference type="InterPro" id="IPR001757">
    <property type="entry name" value="P_typ_ATPase"/>
</dbReference>
<name>A0A166A3A7_9AGAM</name>
<proteinExistence type="predicted"/>
<feature type="transmembrane region" description="Helical" evidence="10">
    <location>
        <begin position="1053"/>
        <end position="1069"/>
    </location>
</feature>
<dbReference type="Gene3D" id="2.70.150.10">
    <property type="entry name" value="Calcium-transporting ATPase, cytoplasmic transduction domain A"/>
    <property type="match status" value="1"/>
</dbReference>
<dbReference type="STRING" id="1314776.A0A166A3A7"/>
<dbReference type="InterPro" id="IPR006068">
    <property type="entry name" value="ATPase_P-typ_cation-transptr_C"/>
</dbReference>
<keyword evidence="3 10" id="KW-0812">Transmembrane</keyword>
<keyword evidence="2" id="KW-1003">Cell membrane</keyword>
<dbReference type="SUPFAM" id="SSF81660">
    <property type="entry name" value="Metal cation-transporting ATPase, ATP-binding domain N"/>
    <property type="match status" value="1"/>
</dbReference>
<dbReference type="FunFam" id="3.40.50.1000:FF:000083">
    <property type="entry name" value="Sodium/potassium-transporting ATPase subunit alpha"/>
    <property type="match status" value="1"/>
</dbReference>
<dbReference type="PROSITE" id="PS00154">
    <property type="entry name" value="ATPASE_E1_E2"/>
    <property type="match status" value="1"/>
</dbReference>
<evidence type="ECO:0000313" key="13">
    <source>
        <dbReference type="Proteomes" id="UP000076798"/>
    </source>
</evidence>
<reference evidence="12 13" key="1">
    <citation type="journal article" date="2016" name="Mol. Biol. Evol.">
        <title>Comparative Genomics of Early-Diverging Mushroom-Forming Fungi Provides Insights into the Origins of Lignocellulose Decay Capabilities.</title>
        <authorList>
            <person name="Nagy L.G."/>
            <person name="Riley R."/>
            <person name="Tritt A."/>
            <person name="Adam C."/>
            <person name="Daum C."/>
            <person name="Floudas D."/>
            <person name="Sun H."/>
            <person name="Yadav J.S."/>
            <person name="Pangilinan J."/>
            <person name="Larsson K.H."/>
            <person name="Matsuura K."/>
            <person name="Barry K."/>
            <person name="Labutti K."/>
            <person name="Kuo R."/>
            <person name="Ohm R.A."/>
            <person name="Bhattacharya S.S."/>
            <person name="Shirouzu T."/>
            <person name="Yoshinaga Y."/>
            <person name="Martin F.M."/>
            <person name="Grigoriev I.V."/>
            <person name="Hibbett D.S."/>
        </authorList>
    </citation>
    <scope>NUCLEOTIDE SEQUENCE [LARGE SCALE GENOMIC DNA]</scope>
    <source>
        <strain evidence="12 13">HHB10207 ss-3</strain>
    </source>
</reference>
<dbReference type="Pfam" id="PF00690">
    <property type="entry name" value="Cation_ATPase_N"/>
    <property type="match status" value="1"/>
</dbReference>
<dbReference type="NCBIfam" id="TIGR01494">
    <property type="entry name" value="ATPase_P-type"/>
    <property type="match status" value="2"/>
</dbReference>
<keyword evidence="8 10" id="KW-0472">Membrane</keyword>
<dbReference type="InterPro" id="IPR023299">
    <property type="entry name" value="ATPase_P-typ_cyto_dom_N"/>
</dbReference>
<evidence type="ECO:0000256" key="4">
    <source>
        <dbReference type="ARBA" id="ARBA00022741"/>
    </source>
</evidence>
<dbReference type="Gene3D" id="3.40.50.1000">
    <property type="entry name" value="HAD superfamily/HAD-like"/>
    <property type="match status" value="1"/>
</dbReference>
<protein>
    <submittedName>
        <fullName evidence="12">Sodium-potassium ATPase</fullName>
    </submittedName>
</protein>
<dbReference type="GO" id="GO:1990573">
    <property type="term" value="P:potassium ion import across plasma membrane"/>
    <property type="evidence" value="ECO:0007669"/>
    <property type="project" value="TreeGrafter"/>
</dbReference>
<dbReference type="GO" id="GO:0006883">
    <property type="term" value="P:intracellular sodium ion homeostasis"/>
    <property type="evidence" value="ECO:0007669"/>
    <property type="project" value="TreeGrafter"/>
</dbReference>
<dbReference type="InterPro" id="IPR036412">
    <property type="entry name" value="HAD-like_sf"/>
</dbReference>
<feature type="transmembrane region" description="Helical" evidence="10">
    <location>
        <begin position="179"/>
        <end position="199"/>
    </location>
</feature>
<evidence type="ECO:0000313" key="12">
    <source>
        <dbReference type="EMBL" id="KZT34916.1"/>
    </source>
</evidence>
<accession>A0A166A3A7</accession>
<dbReference type="GO" id="GO:0005886">
    <property type="term" value="C:plasma membrane"/>
    <property type="evidence" value="ECO:0007669"/>
    <property type="project" value="UniProtKB-SubCell"/>
</dbReference>
<organism evidence="12 13">
    <name type="scientific">Sistotremastrum suecicum HHB10207 ss-3</name>
    <dbReference type="NCBI Taxonomy" id="1314776"/>
    <lineage>
        <taxon>Eukaryota</taxon>
        <taxon>Fungi</taxon>
        <taxon>Dikarya</taxon>
        <taxon>Basidiomycota</taxon>
        <taxon>Agaricomycotina</taxon>
        <taxon>Agaricomycetes</taxon>
        <taxon>Sistotremastrales</taxon>
        <taxon>Sistotremastraceae</taxon>
        <taxon>Sistotremastrum</taxon>
    </lineage>
</organism>
<dbReference type="SFLD" id="SFLDS00003">
    <property type="entry name" value="Haloacid_Dehalogenase"/>
    <property type="match status" value="1"/>
</dbReference>
<feature type="compositionally biased region" description="Basic and acidic residues" evidence="9">
    <location>
        <begin position="10"/>
        <end position="21"/>
    </location>
</feature>
<dbReference type="PANTHER" id="PTHR43294:SF21">
    <property type="entry name" value="CATION TRANSPORTING ATPASE"/>
    <property type="match status" value="1"/>
</dbReference>
<feature type="transmembrane region" description="Helical" evidence="10">
    <location>
        <begin position="1021"/>
        <end position="1041"/>
    </location>
</feature>
<keyword evidence="5" id="KW-0067">ATP-binding</keyword>
<dbReference type="GO" id="GO:0005391">
    <property type="term" value="F:P-type sodium:potassium-exchanging transporter activity"/>
    <property type="evidence" value="ECO:0007669"/>
    <property type="project" value="TreeGrafter"/>
</dbReference>
<evidence type="ECO:0000256" key="8">
    <source>
        <dbReference type="ARBA" id="ARBA00023136"/>
    </source>
</evidence>
<evidence type="ECO:0000256" key="3">
    <source>
        <dbReference type="ARBA" id="ARBA00022692"/>
    </source>
</evidence>
<evidence type="ECO:0000256" key="1">
    <source>
        <dbReference type="ARBA" id="ARBA00004651"/>
    </source>
</evidence>
<dbReference type="Proteomes" id="UP000076798">
    <property type="component" value="Unassembled WGS sequence"/>
</dbReference>
<comment type="subcellular location">
    <subcellularLocation>
        <location evidence="1">Cell membrane</location>
        <topology evidence="1">Multi-pass membrane protein</topology>
    </subcellularLocation>
</comment>
<dbReference type="PRINTS" id="PR00121">
    <property type="entry name" value="NAKATPASE"/>
</dbReference>
<sequence length="1090" mass="119185">MAPALDYDIEAARPDAGEKRPSHSGKGDGFPEPSSTTRVVKVDHAPPHHGLVDPASRLPIEYRTLSIHVDTMDQLGYAGKKKAKGANVKDLTELDWHKVSVLEVLRRLSVSPETGLDSTQCSRRLASNGKNVISPPPSRLLQKILSWIFGGFGSLLLVCSIVCFIAWKPLGNPTPQASNLALAVLLLLVVLLQTVFNAWQDFSTSRVMASIQGLLPGSVSVIRDSIQKSVPAADLVVGDLVIISLGIKIPADLRIVENSGLRFDRAILTGESEPVSGTVDKTDDNMLETKNVALQGTHCVAGSGIGVVIQTGDNTVFGRIAKLSANASSTMTTLQRELLHFVVIIACLALAIAVVIVILWAGWLRRSHPDYINVPNLLIDIVSVMVTMVPEGLPVAVTLSLAKVASTLGSHKVICKSLSIVETLGAVNVLCSDKTGTLTKNQMHVEDCAIYDHIYTKSSFQTLINDIPSDHVRAENIAQMAAVGAICNGAEFSKEASEGSKNPIIGDATDSAILRFADSLVPVEESRRPWDEVYKINFSSKTKFMLKLSKLATSDLDGDRPAPLASWDYIEKDCYLLTSKGAPEILLPRCSYVLNPTGGAPIPLTHDVSSIIAKIQEDWASEGRRVLLLARRVLPSSLVPENFKGDEFAFEELVEEMHRELVVVGLVALIDPLKDDIVHTVRVCRGAGIRFLVVTGDHPATSVAIATQAGIISNPATIHHASDLNPKLDPEFITEYSYPDKEGRALKSIVITGPELSSLNSTQMHQLIQYDEIVFARTTPEQKLTIVREFQKRLNVVAMTGDGVNDAPSLKAADIGIAMGSGSDVAREAADMVLLDSFESIVVALEYGALVFDNLKKTILYLLPGGCFAELMPVLLNIIIGVPQVLSNLQMIIICIGTDMASALSLCLEKPEQGLLTRKPRNIRKDRLANLGLFLQAYCFMGVLQCLCAMSMSFWYLQRRGIPFSSLVFGYGNWPNLSQEDLDRAQSVYFFTIVITQWGNLMSTRCRRLSIFQHTPAKNWYLFPAMACGLCIAVFVSYAPFFQKILQTRGVEVEFYFIPMTFVIGIIFCDEMRKHVVRTYPNSFVAKLAW</sequence>
<dbReference type="AlphaFoldDB" id="A0A166A3A7"/>
<keyword evidence="7 10" id="KW-1133">Transmembrane helix</keyword>
<dbReference type="SUPFAM" id="SSF56784">
    <property type="entry name" value="HAD-like"/>
    <property type="match status" value="1"/>
</dbReference>
<dbReference type="InterPro" id="IPR008250">
    <property type="entry name" value="ATPase_P-typ_transduc_dom_A_sf"/>
</dbReference>
<dbReference type="Pfam" id="PF08282">
    <property type="entry name" value="Hydrolase_3"/>
    <property type="match status" value="1"/>
</dbReference>
<dbReference type="Pfam" id="PF00122">
    <property type="entry name" value="E1-E2_ATPase"/>
    <property type="match status" value="1"/>
</dbReference>
<feature type="transmembrane region" description="Helical" evidence="10">
    <location>
        <begin position="928"/>
        <end position="957"/>
    </location>
</feature>
<feature type="domain" description="Cation-transporting P-type ATPase N-terminal" evidence="11">
    <location>
        <begin position="95"/>
        <end position="168"/>
    </location>
</feature>
<gene>
    <name evidence="12" type="ORF">SISSUDRAFT_991199</name>
</gene>
<dbReference type="Gene3D" id="3.40.1110.10">
    <property type="entry name" value="Calcium-transporting ATPase, cytoplasmic domain N"/>
    <property type="match status" value="1"/>
</dbReference>
<dbReference type="PANTHER" id="PTHR43294">
    <property type="entry name" value="SODIUM/POTASSIUM-TRANSPORTING ATPASE SUBUNIT ALPHA"/>
    <property type="match status" value="1"/>
</dbReference>
<dbReference type="PRINTS" id="PR00119">
    <property type="entry name" value="CATATPASE"/>
</dbReference>
<keyword evidence="13" id="KW-1185">Reference proteome</keyword>
<dbReference type="InterPro" id="IPR059000">
    <property type="entry name" value="ATPase_P-type_domA"/>
</dbReference>
<dbReference type="InterPro" id="IPR004014">
    <property type="entry name" value="ATPase_P-typ_cation-transptr_N"/>
</dbReference>
<dbReference type="SUPFAM" id="SSF81653">
    <property type="entry name" value="Calcium ATPase, transduction domain A"/>
    <property type="match status" value="1"/>
</dbReference>
<dbReference type="InterPro" id="IPR044492">
    <property type="entry name" value="P_typ_ATPase_HD_dom"/>
</dbReference>
<dbReference type="Gene3D" id="1.20.1110.10">
    <property type="entry name" value="Calcium-transporting ATPase, transmembrane domain"/>
    <property type="match status" value="1"/>
</dbReference>
<dbReference type="SUPFAM" id="SSF81665">
    <property type="entry name" value="Calcium ATPase, transmembrane domain M"/>
    <property type="match status" value="1"/>
</dbReference>
<feature type="region of interest" description="Disordered" evidence="9">
    <location>
        <begin position="1"/>
        <end position="37"/>
    </location>
</feature>
<keyword evidence="6" id="KW-1278">Translocase</keyword>
<keyword evidence="4" id="KW-0547">Nucleotide-binding</keyword>
<dbReference type="GO" id="GO:0030007">
    <property type="term" value="P:intracellular potassium ion homeostasis"/>
    <property type="evidence" value="ECO:0007669"/>
    <property type="project" value="TreeGrafter"/>
</dbReference>
<evidence type="ECO:0000256" key="7">
    <source>
        <dbReference type="ARBA" id="ARBA00022989"/>
    </source>
</evidence>
<dbReference type="GO" id="GO:1902600">
    <property type="term" value="P:proton transmembrane transport"/>
    <property type="evidence" value="ECO:0007669"/>
    <property type="project" value="TreeGrafter"/>
</dbReference>
<dbReference type="SMART" id="SM00831">
    <property type="entry name" value="Cation_ATPase_N"/>
    <property type="match status" value="1"/>
</dbReference>
<feature type="transmembrane region" description="Helical" evidence="10">
    <location>
        <begin position="144"/>
        <end position="167"/>
    </location>
</feature>
<feature type="transmembrane region" description="Helical" evidence="10">
    <location>
        <begin position="338"/>
        <end position="361"/>
    </location>
</feature>
<dbReference type="GO" id="GO:0016887">
    <property type="term" value="F:ATP hydrolysis activity"/>
    <property type="evidence" value="ECO:0007669"/>
    <property type="project" value="InterPro"/>
</dbReference>
<dbReference type="InterPro" id="IPR023214">
    <property type="entry name" value="HAD_sf"/>
</dbReference>
<dbReference type="SFLD" id="SFLDF00027">
    <property type="entry name" value="p-type_atpase"/>
    <property type="match status" value="1"/>
</dbReference>
<evidence type="ECO:0000256" key="10">
    <source>
        <dbReference type="SAM" id="Phobius"/>
    </source>
</evidence>
<dbReference type="SFLD" id="SFLDG00002">
    <property type="entry name" value="C1.7:_P-type_atpase_like"/>
    <property type="match status" value="1"/>
</dbReference>